<organism evidence="1 2">
    <name type="scientific">Desulforamulus ruminis (strain ATCC 23193 / DSM 2154 / NCIMB 8452 / DL)</name>
    <name type="common">Desulfotomaculum ruminis</name>
    <dbReference type="NCBI Taxonomy" id="696281"/>
    <lineage>
        <taxon>Bacteria</taxon>
        <taxon>Bacillati</taxon>
        <taxon>Bacillota</taxon>
        <taxon>Clostridia</taxon>
        <taxon>Eubacteriales</taxon>
        <taxon>Peptococcaceae</taxon>
        <taxon>Desulforamulus</taxon>
    </lineage>
</organism>
<dbReference type="KEGG" id="dru:Desru_0716"/>
<dbReference type="AlphaFoldDB" id="F6DTY1"/>
<dbReference type="Proteomes" id="UP000009234">
    <property type="component" value="Chromosome"/>
</dbReference>
<proteinExistence type="predicted"/>
<keyword evidence="2" id="KW-1185">Reference proteome</keyword>
<accession>F6DTY1</accession>
<gene>
    <name evidence="1" type="ordered locus">Desru_0716</name>
</gene>
<evidence type="ECO:0000313" key="2">
    <source>
        <dbReference type="Proteomes" id="UP000009234"/>
    </source>
</evidence>
<protein>
    <submittedName>
        <fullName evidence="1">Uncharacterized protein</fullName>
    </submittedName>
</protein>
<sequence>MKIILENEMERKAWDILLEAHHKWEKNHYKEETDQMIAKEAGKRLSEDYGPDGLDVMGVSEAMYVSRLSSELMSQGISYKFIIKKTKSLSNSVRVQYR</sequence>
<reference evidence="1 2" key="2">
    <citation type="journal article" date="2012" name="Stand. Genomic Sci.">
        <title>Complete genome sequence of the sulfate-reducing firmicute Desulfotomaculum ruminis type strain (DL(T)).</title>
        <authorList>
            <person name="Spring S."/>
            <person name="Visser M."/>
            <person name="Lu M."/>
            <person name="Copeland A."/>
            <person name="Lapidus A."/>
            <person name="Lucas S."/>
            <person name="Cheng J.F."/>
            <person name="Han C."/>
            <person name="Tapia R."/>
            <person name="Goodwin L.A."/>
            <person name="Pitluck S."/>
            <person name="Ivanova N."/>
            <person name="Land M."/>
            <person name="Hauser L."/>
            <person name="Larimer F."/>
            <person name="Rohde M."/>
            <person name="Goker M."/>
            <person name="Detter J.C."/>
            <person name="Kyrpides N.C."/>
            <person name="Woyke T."/>
            <person name="Schaap P.J."/>
            <person name="Plugge C.M."/>
            <person name="Muyzer G."/>
            <person name="Kuever J."/>
            <person name="Pereira I.A."/>
            <person name="Parshina S.N."/>
            <person name="Bernier-Latmani R."/>
            <person name="Stams A.J."/>
            <person name="Klenk H.P."/>
        </authorList>
    </citation>
    <scope>NUCLEOTIDE SEQUENCE [LARGE SCALE GENOMIC DNA]</scope>
    <source>
        <strain evidence="2">ATCC 23193 / DSM 2154 / NCIB 8452 / DL</strain>
    </source>
</reference>
<name>F6DTY1_DESRL</name>
<dbReference type="RefSeq" id="WP_013840773.1">
    <property type="nucleotide sequence ID" value="NC_015589.1"/>
</dbReference>
<reference evidence="2" key="1">
    <citation type="submission" date="2011-05" db="EMBL/GenBank/DDBJ databases">
        <title>Complete sequence of Desulfotomaculum ruminis DSM 2154.</title>
        <authorList>
            <person name="Lucas S."/>
            <person name="Copeland A."/>
            <person name="Lapidus A."/>
            <person name="Cheng J.-F."/>
            <person name="Goodwin L."/>
            <person name="Pitluck S."/>
            <person name="Lu M."/>
            <person name="Detter J.C."/>
            <person name="Han C."/>
            <person name="Tapia R."/>
            <person name="Land M."/>
            <person name="Hauser L."/>
            <person name="Kyrpides N."/>
            <person name="Ivanova N."/>
            <person name="Mikhailova N."/>
            <person name="Pagani I."/>
            <person name="Stams A.J.M."/>
            <person name="Plugge C.M."/>
            <person name="Muyzer G."/>
            <person name="Kuever J."/>
            <person name="Parshina S.N."/>
            <person name="Ivanova A.E."/>
            <person name="Nazina T.N."/>
            <person name="Brambilla E."/>
            <person name="Spring S."/>
            <person name="Klenk H.-P."/>
            <person name="Woyke T."/>
        </authorList>
    </citation>
    <scope>NUCLEOTIDE SEQUENCE [LARGE SCALE GENOMIC DNA]</scope>
    <source>
        <strain evidence="2">ATCC 23193 / DSM 2154 / NCIB 8452 / DL</strain>
    </source>
</reference>
<evidence type="ECO:0000313" key="1">
    <source>
        <dbReference type="EMBL" id="AEG58999.1"/>
    </source>
</evidence>
<dbReference type="HOGENOM" id="CLU_2329218_0_0_9"/>
<dbReference type="EMBL" id="CP002780">
    <property type="protein sequence ID" value="AEG58999.1"/>
    <property type="molecule type" value="Genomic_DNA"/>
</dbReference>